<proteinExistence type="predicted"/>
<evidence type="ECO:0000313" key="1">
    <source>
        <dbReference type="EMBL" id="TCT24009.1"/>
    </source>
</evidence>
<sequence length="84" mass="9487">MSLPHQGIHLTTETLTQIRALALPGESIASVIQRAVLALHILEAESPQHEPETITQRMDALENRLERIESRCRAYQEMQATEGR</sequence>
<comment type="caution">
    <text evidence="1">The sequence shown here is derived from an EMBL/GenBank/DDBJ whole genome shotgun (WGS) entry which is preliminary data.</text>
</comment>
<dbReference type="Proteomes" id="UP000295717">
    <property type="component" value="Unassembled WGS sequence"/>
</dbReference>
<gene>
    <name evidence="1" type="ORF">EDC35_101326</name>
</gene>
<name>A0A4R3NAH2_9GAMM</name>
<accession>A0A4R3NAH2</accession>
<organism evidence="1 2">
    <name type="scientific">Thiobaca trueperi</name>
    <dbReference type="NCBI Taxonomy" id="127458"/>
    <lineage>
        <taxon>Bacteria</taxon>
        <taxon>Pseudomonadati</taxon>
        <taxon>Pseudomonadota</taxon>
        <taxon>Gammaproteobacteria</taxon>
        <taxon>Chromatiales</taxon>
        <taxon>Chromatiaceae</taxon>
        <taxon>Thiobaca</taxon>
    </lineage>
</organism>
<dbReference type="OrthoDB" id="5772990at2"/>
<evidence type="ECO:0000313" key="2">
    <source>
        <dbReference type="Proteomes" id="UP000295717"/>
    </source>
</evidence>
<dbReference type="RefSeq" id="WP_132975086.1">
    <property type="nucleotide sequence ID" value="NZ_SMAO01000001.1"/>
</dbReference>
<dbReference type="EMBL" id="SMAO01000001">
    <property type="protein sequence ID" value="TCT24009.1"/>
    <property type="molecule type" value="Genomic_DNA"/>
</dbReference>
<keyword evidence="2" id="KW-1185">Reference proteome</keyword>
<protein>
    <submittedName>
        <fullName evidence="1">Uncharacterized protein</fullName>
    </submittedName>
</protein>
<dbReference type="AlphaFoldDB" id="A0A4R3NAH2"/>
<reference evidence="1 2" key="1">
    <citation type="submission" date="2019-03" db="EMBL/GenBank/DDBJ databases">
        <title>Genomic Encyclopedia of Type Strains, Phase IV (KMG-IV): sequencing the most valuable type-strain genomes for metagenomic binning, comparative biology and taxonomic classification.</title>
        <authorList>
            <person name="Goeker M."/>
        </authorList>
    </citation>
    <scope>NUCLEOTIDE SEQUENCE [LARGE SCALE GENOMIC DNA]</scope>
    <source>
        <strain evidence="1 2">DSM 13587</strain>
    </source>
</reference>